<dbReference type="EMBL" id="CP159373">
    <property type="protein sequence ID" value="XCN75092.1"/>
    <property type="molecule type" value="Genomic_DNA"/>
</dbReference>
<gene>
    <name evidence="1" type="ORF">Q3M24_10280</name>
</gene>
<dbReference type="KEGG" id="eaj:Q3M24_10280"/>
<reference evidence="1" key="2">
    <citation type="submission" date="2024-06" db="EMBL/GenBank/DDBJ databases">
        <authorList>
            <person name="Plum-Jensen L.E."/>
            <person name="Schramm A."/>
            <person name="Marshall I.P.G."/>
        </authorList>
    </citation>
    <scope>NUCLEOTIDE SEQUENCE</scope>
    <source>
        <strain evidence="1">Rat1</strain>
    </source>
</reference>
<organism evidence="1">
    <name type="scientific">Candidatus Electrothrix aestuarii</name>
    <dbReference type="NCBI Taxonomy" id="3062594"/>
    <lineage>
        <taxon>Bacteria</taxon>
        <taxon>Pseudomonadati</taxon>
        <taxon>Thermodesulfobacteriota</taxon>
        <taxon>Desulfobulbia</taxon>
        <taxon>Desulfobulbales</taxon>
        <taxon>Desulfobulbaceae</taxon>
        <taxon>Candidatus Electrothrix</taxon>
    </lineage>
</organism>
<protein>
    <submittedName>
        <fullName evidence="1">Uncharacterized protein</fullName>
    </submittedName>
</protein>
<proteinExistence type="predicted"/>
<reference evidence="1" key="1">
    <citation type="journal article" date="2024" name="Syst. Appl. Microbiol.">
        <title>First single-strain enrichments of Electrothrix cable bacteria, description of E. aestuarii sp. nov. and E. rattekaaiensis sp. nov., and proposal of a cable bacteria taxonomy following the rules of the SeqCode.</title>
        <authorList>
            <person name="Plum-Jensen L.E."/>
            <person name="Schramm A."/>
            <person name="Marshall I.P.G."/>
        </authorList>
    </citation>
    <scope>NUCLEOTIDE SEQUENCE</scope>
    <source>
        <strain evidence="1">Rat1</strain>
    </source>
</reference>
<evidence type="ECO:0000313" key="1">
    <source>
        <dbReference type="EMBL" id="XCN75092.1"/>
    </source>
</evidence>
<dbReference type="AlphaFoldDB" id="A0AAU8M0Z7"/>
<accession>A0AAU8M0Z7</accession>
<sequence>MKIREFPYPFRAALAVCSDIDNCDLDTFIAIHQFINSEKYGLGLPVADSFFGVAKDQAHMAYFNPDGSSRPREAEFIRQAIQDGLIDSLHSWGDFNDAPPNPLFLQTIARQLTEELTKVGLEVPIWINHGSPNNHQNLIARLWPQYQGDDPHSPLYTAKFAKKIGIKYHWWSEIVQWPLSSARQRISGKELQRITLNHFKNMVKILLGKSTRIKTSDTVTDLMKTITLRDGSPLIAFTRFAQHPNRADLWGAGPNSLRHSLAKKILDELIQQQGYIIIYTHLAKAVIQDQGKIFFPSEEEEVLNCLADYYKKKLIWVTPTAKLLQYKNVHDFLEWQVVREKKKIIIKINGLKDPVEGKRIPSVDELAGICFYTPIARDTYIQLRDQKVATELFGLESTGSGWIGFPPPLPPKTELIDYS</sequence>
<name>A0AAU8M0Z7_9BACT</name>